<dbReference type="EMBL" id="KK105162">
    <property type="protein sequence ID" value="KIY92963.1"/>
    <property type="molecule type" value="Genomic_DNA"/>
</dbReference>
<dbReference type="Proteomes" id="UP000054498">
    <property type="component" value="Unassembled WGS sequence"/>
</dbReference>
<dbReference type="RefSeq" id="XP_013891983.1">
    <property type="nucleotide sequence ID" value="XM_014036529.1"/>
</dbReference>
<evidence type="ECO:0000313" key="2">
    <source>
        <dbReference type="EMBL" id="KIY92963.1"/>
    </source>
</evidence>
<sequence>MEAAAPFRVCAVSEELALVTRKDAAGKSGGRTTMDWTHQRIWKDTSQTAYVSGLFVDGDRVLISYGSSDTDARLLALGLPDLEALFTRPFDCSGAKVLDAGSGEALAVAAVTGGAPAAGANGTAAGAAAQLRQRHRRARRRERSAA</sequence>
<dbReference type="GeneID" id="25732618"/>
<dbReference type="KEGG" id="mng:MNEG_15000"/>
<keyword evidence="3" id="KW-1185">Reference proteome</keyword>
<proteinExistence type="predicted"/>
<reference evidence="2 3" key="1">
    <citation type="journal article" date="2013" name="BMC Genomics">
        <title>Reconstruction of the lipid metabolism for the microalga Monoraphidium neglectum from its genome sequence reveals characteristics suitable for biofuel production.</title>
        <authorList>
            <person name="Bogen C."/>
            <person name="Al-Dilaimi A."/>
            <person name="Albersmeier A."/>
            <person name="Wichmann J."/>
            <person name="Grundmann M."/>
            <person name="Rupp O."/>
            <person name="Lauersen K.J."/>
            <person name="Blifernez-Klassen O."/>
            <person name="Kalinowski J."/>
            <person name="Goesmann A."/>
            <person name="Mussgnug J.H."/>
            <person name="Kruse O."/>
        </authorList>
    </citation>
    <scope>NUCLEOTIDE SEQUENCE [LARGE SCALE GENOMIC DNA]</scope>
    <source>
        <strain evidence="2 3">SAG 48.87</strain>
    </source>
</reference>
<feature type="compositionally biased region" description="Low complexity" evidence="1">
    <location>
        <begin position="117"/>
        <end position="131"/>
    </location>
</feature>
<protein>
    <submittedName>
        <fullName evidence="2">Uncharacterized protein</fullName>
    </submittedName>
</protein>
<accession>A0A0D2KAA0</accession>
<dbReference type="AlphaFoldDB" id="A0A0D2KAA0"/>
<feature type="compositionally biased region" description="Basic residues" evidence="1">
    <location>
        <begin position="132"/>
        <end position="146"/>
    </location>
</feature>
<evidence type="ECO:0000256" key="1">
    <source>
        <dbReference type="SAM" id="MobiDB-lite"/>
    </source>
</evidence>
<evidence type="ECO:0000313" key="3">
    <source>
        <dbReference type="Proteomes" id="UP000054498"/>
    </source>
</evidence>
<organism evidence="2 3">
    <name type="scientific">Monoraphidium neglectum</name>
    <dbReference type="NCBI Taxonomy" id="145388"/>
    <lineage>
        <taxon>Eukaryota</taxon>
        <taxon>Viridiplantae</taxon>
        <taxon>Chlorophyta</taxon>
        <taxon>core chlorophytes</taxon>
        <taxon>Chlorophyceae</taxon>
        <taxon>CS clade</taxon>
        <taxon>Sphaeropleales</taxon>
        <taxon>Selenastraceae</taxon>
        <taxon>Monoraphidium</taxon>
    </lineage>
</organism>
<feature type="region of interest" description="Disordered" evidence="1">
    <location>
        <begin position="117"/>
        <end position="146"/>
    </location>
</feature>
<gene>
    <name evidence="2" type="ORF">MNEG_15000</name>
</gene>
<name>A0A0D2KAA0_9CHLO</name>